<keyword evidence="3" id="KW-1003">Cell membrane</keyword>
<keyword evidence="4 7" id="KW-0812">Transmembrane</keyword>
<feature type="transmembrane region" description="Helical" evidence="7">
    <location>
        <begin position="269"/>
        <end position="289"/>
    </location>
</feature>
<organism evidence="9 10">
    <name type="scientific">Cohnella zeiphila</name>
    <dbReference type="NCBI Taxonomy" id="2761120"/>
    <lineage>
        <taxon>Bacteria</taxon>
        <taxon>Bacillati</taxon>
        <taxon>Bacillota</taxon>
        <taxon>Bacilli</taxon>
        <taxon>Bacillales</taxon>
        <taxon>Paenibacillaceae</taxon>
        <taxon>Cohnella</taxon>
    </lineage>
</organism>
<keyword evidence="10" id="KW-1185">Reference proteome</keyword>
<dbReference type="GO" id="GO:0005886">
    <property type="term" value="C:plasma membrane"/>
    <property type="evidence" value="ECO:0007669"/>
    <property type="project" value="UniProtKB-SubCell"/>
</dbReference>
<evidence type="ECO:0000256" key="2">
    <source>
        <dbReference type="ARBA" id="ARBA00022448"/>
    </source>
</evidence>
<evidence type="ECO:0000256" key="4">
    <source>
        <dbReference type="ARBA" id="ARBA00022692"/>
    </source>
</evidence>
<evidence type="ECO:0000256" key="1">
    <source>
        <dbReference type="ARBA" id="ARBA00004651"/>
    </source>
</evidence>
<comment type="similarity">
    <text evidence="7">Belongs to the binding-protein-dependent transport system permease family.</text>
</comment>
<dbReference type="PANTHER" id="PTHR30193:SF37">
    <property type="entry name" value="INNER MEMBRANE ABC TRANSPORTER PERMEASE PROTEIN YCJO"/>
    <property type="match status" value="1"/>
</dbReference>
<proteinExistence type="inferred from homology"/>
<dbReference type="InterPro" id="IPR000515">
    <property type="entry name" value="MetI-like"/>
</dbReference>
<feature type="transmembrane region" description="Helical" evidence="7">
    <location>
        <begin position="21"/>
        <end position="45"/>
    </location>
</feature>
<evidence type="ECO:0000256" key="3">
    <source>
        <dbReference type="ARBA" id="ARBA00022475"/>
    </source>
</evidence>
<dbReference type="PROSITE" id="PS50928">
    <property type="entry name" value="ABC_TM1"/>
    <property type="match status" value="1"/>
</dbReference>
<dbReference type="CDD" id="cd06261">
    <property type="entry name" value="TM_PBP2"/>
    <property type="match status" value="1"/>
</dbReference>
<evidence type="ECO:0000259" key="8">
    <source>
        <dbReference type="PROSITE" id="PS50928"/>
    </source>
</evidence>
<dbReference type="AlphaFoldDB" id="A0A7X0SJY2"/>
<dbReference type="SUPFAM" id="SSF161098">
    <property type="entry name" value="MetI-like"/>
    <property type="match status" value="1"/>
</dbReference>
<evidence type="ECO:0000256" key="5">
    <source>
        <dbReference type="ARBA" id="ARBA00022989"/>
    </source>
</evidence>
<comment type="caution">
    <text evidence="9">The sequence shown here is derived from an EMBL/GenBank/DDBJ whole genome shotgun (WGS) entry which is preliminary data.</text>
</comment>
<accession>A0A7X0SJY2</accession>
<dbReference type="Pfam" id="PF00528">
    <property type="entry name" value="BPD_transp_1"/>
    <property type="match status" value="1"/>
</dbReference>
<protein>
    <submittedName>
        <fullName evidence="9">Sugar ABC transporter permease</fullName>
    </submittedName>
</protein>
<dbReference type="InterPro" id="IPR035906">
    <property type="entry name" value="MetI-like_sf"/>
</dbReference>
<feature type="transmembrane region" description="Helical" evidence="7">
    <location>
        <begin position="215"/>
        <end position="234"/>
    </location>
</feature>
<evidence type="ECO:0000256" key="6">
    <source>
        <dbReference type="ARBA" id="ARBA00023136"/>
    </source>
</evidence>
<reference evidence="9 10" key="1">
    <citation type="submission" date="2020-08" db="EMBL/GenBank/DDBJ databases">
        <title>Cohnella phylogeny.</title>
        <authorList>
            <person name="Dunlap C."/>
        </authorList>
    </citation>
    <scope>NUCLEOTIDE SEQUENCE [LARGE SCALE GENOMIC DNA]</scope>
    <source>
        <strain evidence="9 10">CBP 2801</strain>
    </source>
</reference>
<dbReference type="RefSeq" id="WP_185129017.1">
    <property type="nucleotide sequence ID" value="NZ_JACJVO010000011.1"/>
</dbReference>
<sequence length="298" mass="33887">MSRTRKGALTRAETRFAVFSLTPVMLLFGLFSLIPIVWGIVLMFYEYNPLNLHSPFIGMDNFRRLLHDEVFLKSFRNTFRFVAIAIPANIVLTLSIAIGINQIRSRLWKNTFRTLFFLPVVAPIAGSAVVWTTMFNKDGMINIMLNMFGLQSVNWLGDPVTAMLSIILMTLWADIGYNIVIFMTGLDAIPDVFYEAARLDGASGLKAFRHITLPLLSRTSLFVLIMTTISYLQMFPQFKIMTNGEPRNETRVMALDIFDNAFTYMNMGYASAMAFVLLLIVLIITVLQIRLGRSGWEY</sequence>
<feature type="transmembrane region" description="Helical" evidence="7">
    <location>
        <begin position="155"/>
        <end position="173"/>
    </location>
</feature>
<name>A0A7X0SJY2_9BACL</name>
<dbReference type="EMBL" id="JACJVO010000011">
    <property type="protein sequence ID" value="MBB6731344.1"/>
    <property type="molecule type" value="Genomic_DNA"/>
</dbReference>
<gene>
    <name evidence="9" type="ORF">H7C18_10535</name>
</gene>
<evidence type="ECO:0000313" key="10">
    <source>
        <dbReference type="Proteomes" id="UP000564644"/>
    </source>
</evidence>
<keyword evidence="5 7" id="KW-1133">Transmembrane helix</keyword>
<feature type="transmembrane region" description="Helical" evidence="7">
    <location>
        <begin position="115"/>
        <end position="135"/>
    </location>
</feature>
<dbReference type="PANTHER" id="PTHR30193">
    <property type="entry name" value="ABC TRANSPORTER PERMEASE PROTEIN"/>
    <property type="match status" value="1"/>
</dbReference>
<keyword evidence="2 7" id="KW-0813">Transport</keyword>
<dbReference type="InterPro" id="IPR051393">
    <property type="entry name" value="ABC_transporter_permease"/>
</dbReference>
<dbReference type="Proteomes" id="UP000564644">
    <property type="component" value="Unassembled WGS sequence"/>
</dbReference>
<dbReference type="Gene3D" id="1.10.3720.10">
    <property type="entry name" value="MetI-like"/>
    <property type="match status" value="1"/>
</dbReference>
<feature type="transmembrane region" description="Helical" evidence="7">
    <location>
        <begin position="81"/>
        <end position="103"/>
    </location>
</feature>
<evidence type="ECO:0000256" key="7">
    <source>
        <dbReference type="RuleBase" id="RU363032"/>
    </source>
</evidence>
<comment type="subcellular location">
    <subcellularLocation>
        <location evidence="1 7">Cell membrane</location>
        <topology evidence="1 7">Multi-pass membrane protein</topology>
    </subcellularLocation>
</comment>
<evidence type="ECO:0000313" key="9">
    <source>
        <dbReference type="EMBL" id="MBB6731344.1"/>
    </source>
</evidence>
<keyword evidence="6 7" id="KW-0472">Membrane</keyword>
<dbReference type="GO" id="GO:0055085">
    <property type="term" value="P:transmembrane transport"/>
    <property type="evidence" value="ECO:0007669"/>
    <property type="project" value="InterPro"/>
</dbReference>
<feature type="domain" description="ABC transmembrane type-1" evidence="8">
    <location>
        <begin position="75"/>
        <end position="288"/>
    </location>
</feature>